<evidence type="ECO:0000256" key="1">
    <source>
        <dbReference type="SAM" id="MobiDB-lite"/>
    </source>
</evidence>
<keyword evidence="3" id="KW-1185">Reference proteome</keyword>
<dbReference type="PANTHER" id="PTHR35446">
    <property type="entry name" value="SI:CH211-175M2.5"/>
    <property type="match status" value="1"/>
</dbReference>
<accession>A0A1I6IHW6</accession>
<dbReference type="Gene3D" id="1.20.1290.10">
    <property type="entry name" value="AhpD-like"/>
    <property type="match status" value="1"/>
</dbReference>
<feature type="region of interest" description="Disordered" evidence="1">
    <location>
        <begin position="1"/>
        <end position="29"/>
    </location>
</feature>
<dbReference type="InterPro" id="IPR029032">
    <property type="entry name" value="AhpD-like"/>
</dbReference>
<evidence type="ECO:0000313" key="3">
    <source>
        <dbReference type="Proteomes" id="UP000198644"/>
    </source>
</evidence>
<evidence type="ECO:0000313" key="2">
    <source>
        <dbReference type="EMBL" id="SFR66239.1"/>
    </source>
</evidence>
<feature type="compositionally biased region" description="Basic and acidic residues" evidence="1">
    <location>
        <begin position="8"/>
        <end position="29"/>
    </location>
</feature>
<organism evidence="2 3">
    <name type="scientific">Marinobacter daqiaonensis</name>
    <dbReference type="NCBI Taxonomy" id="650891"/>
    <lineage>
        <taxon>Bacteria</taxon>
        <taxon>Pseudomonadati</taxon>
        <taxon>Pseudomonadota</taxon>
        <taxon>Gammaproteobacteria</taxon>
        <taxon>Pseudomonadales</taxon>
        <taxon>Marinobacteraceae</taxon>
        <taxon>Marinobacter</taxon>
    </lineage>
</organism>
<dbReference type="PANTHER" id="PTHR35446:SF3">
    <property type="entry name" value="CMD DOMAIN-CONTAINING PROTEIN"/>
    <property type="match status" value="1"/>
</dbReference>
<dbReference type="SUPFAM" id="SSF69118">
    <property type="entry name" value="AhpD-like"/>
    <property type="match status" value="1"/>
</dbReference>
<proteinExistence type="predicted"/>
<dbReference type="STRING" id="650891.SAMN05216203_2332"/>
<dbReference type="GO" id="GO:0004601">
    <property type="term" value="F:peroxidase activity"/>
    <property type="evidence" value="ECO:0007669"/>
    <property type="project" value="UniProtKB-KW"/>
</dbReference>
<dbReference type="EMBL" id="FOYW01000001">
    <property type="protein sequence ID" value="SFR66239.1"/>
    <property type="molecule type" value="Genomic_DNA"/>
</dbReference>
<dbReference type="AlphaFoldDB" id="A0A1I6IHW6"/>
<reference evidence="2 3" key="1">
    <citation type="submission" date="2016-10" db="EMBL/GenBank/DDBJ databases">
        <authorList>
            <person name="de Groot N.N."/>
        </authorList>
    </citation>
    <scope>NUCLEOTIDE SEQUENCE [LARGE SCALE GENOMIC DNA]</scope>
    <source>
        <strain evidence="2 3">CGMCC 1.9167</strain>
    </source>
</reference>
<gene>
    <name evidence="2" type="ORF">SAMN05216203_2332</name>
</gene>
<dbReference type="Proteomes" id="UP000198644">
    <property type="component" value="Unassembled WGS sequence"/>
</dbReference>
<name>A0A1I6IHW6_9GAMM</name>
<sequence>MNAQKRGHMTDFKLHDIDSAPEDSKPLLEGSKKRMGMIPSLHAVMAEAPGVLEGYQTLHGLFTKTSLDANEQTVVWQSINVEHECHYCVPAHTGIAQMMKVPDEITEALRNETPLPDDRLEALRTFTLAVVRKRGNVTSEDLNAFYEAGYGQRQVLEVILGVAQKTMSNYVNHIAETPIDEPFKKFAWKKNS</sequence>
<protein>
    <submittedName>
        <fullName evidence="2">Alkylhydroperoxidase AhpD family core domain-containing protein</fullName>
    </submittedName>
</protein>
<keyword evidence="2" id="KW-0560">Oxidoreductase</keyword>
<keyword evidence="2" id="KW-0575">Peroxidase</keyword>